<dbReference type="AlphaFoldDB" id="A0A2M8EMV4"/>
<accession>A0A2M8EMV4</accession>
<proteinExistence type="predicted"/>
<evidence type="ECO:0000313" key="2">
    <source>
        <dbReference type="Proteomes" id="UP000229756"/>
    </source>
</evidence>
<evidence type="ECO:0000313" key="1">
    <source>
        <dbReference type="EMBL" id="PJC24073.1"/>
    </source>
</evidence>
<protein>
    <submittedName>
        <fullName evidence="1">Uncharacterized protein</fullName>
    </submittedName>
</protein>
<sequence>MKLRNIFIYIKKIIEVRVKAKGSTEEARMKAVRAFVGSGNKKSHPYWNTDKKIRDWQREMREDPPRLS</sequence>
<gene>
    <name evidence="1" type="ORF">CO058_00025</name>
</gene>
<comment type="caution">
    <text evidence="1">The sequence shown here is derived from an EMBL/GenBank/DDBJ whole genome shotgun (WGS) entry which is preliminary data.</text>
</comment>
<organism evidence="1 2">
    <name type="scientific">candidate division WWE3 bacterium CG_4_9_14_0_2_um_filter_35_11</name>
    <dbReference type="NCBI Taxonomy" id="1975077"/>
    <lineage>
        <taxon>Bacteria</taxon>
        <taxon>Katanobacteria</taxon>
    </lineage>
</organism>
<dbReference type="Proteomes" id="UP000229756">
    <property type="component" value="Unassembled WGS sequence"/>
</dbReference>
<reference evidence="2" key="1">
    <citation type="submission" date="2017-09" db="EMBL/GenBank/DDBJ databases">
        <title>Depth-based differentiation of microbial function through sediment-hosted aquifers and enrichment of novel symbionts in the deep terrestrial subsurface.</title>
        <authorList>
            <person name="Probst A.J."/>
            <person name="Ladd B."/>
            <person name="Jarett J.K."/>
            <person name="Geller-Mcgrath D.E."/>
            <person name="Sieber C.M.K."/>
            <person name="Emerson J.B."/>
            <person name="Anantharaman K."/>
            <person name="Thomas B.C."/>
            <person name="Malmstrom R."/>
            <person name="Stieglmeier M."/>
            <person name="Klingl A."/>
            <person name="Woyke T."/>
            <person name="Ryan C.M."/>
            <person name="Banfield J.F."/>
        </authorList>
    </citation>
    <scope>NUCLEOTIDE SEQUENCE [LARGE SCALE GENOMIC DNA]</scope>
</reference>
<name>A0A2M8EMV4_UNCKA</name>
<dbReference type="EMBL" id="PFSJ01000001">
    <property type="protein sequence ID" value="PJC24073.1"/>
    <property type="molecule type" value="Genomic_DNA"/>
</dbReference>